<dbReference type="RefSeq" id="WP_146952538.1">
    <property type="nucleotide sequence ID" value="NZ_BAABBJ010000003.1"/>
</dbReference>
<organism evidence="2 3">
    <name type="scientific">Cellulomonas soli</name>
    <dbReference type="NCBI Taxonomy" id="931535"/>
    <lineage>
        <taxon>Bacteria</taxon>
        <taxon>Bacillati</taxon>
        <taxon>Actinomycetota</taxon>
        <taxon>Actinomycetes</taxon>
        <taxon>Micrococcales</taxon>
        <taxon>Cellulomonadaceae</taxon>
        <taxon>Cellulomonas</taxon>
    </lineage>
</organism>
<feature type="transmembrane region" description="Helical" evidence="1">
    <location>
        <begin position="306"/>
        <end position="332"/>
    </location>
</feature>
<keyword evidence="3" id="KW-1185">Reference proteome</keyword>
<name>A0A512PC26_9CELL</name>
<feature type="transmembrane region" description="Helical" evidence="1">
    <location>
        <begin position="279"/>
        <end position="300"/>
    </location>
</feature>
<dbReference type="EMBL" id="BKAL01000004">
    <property type="protein sequence ID" value="GEP68760.1"/>
    <property type="molecule type" value="Genomic_DNA"/>
</dbReference>
<proteinExistence type="predicted"/>
<feature type="transmembrane region" description="Helical" evidence="1">
    <location>
        <begin position="229"/>
        <end position="258"/>
    </location>
</feature>
<dbReference type="OrthoDB" id="4829762at2"/>
<dbReference type="AlphaFoldDB" id="A0A512PC26"/>
<feature type="transmembrane region" description="Helical" evidence="1">
    <location>
        <begin position="188"/>
        <end position="209"/>
    </location>
</feature>
<evidence type="ECO:0000313" key="2">
    <source>
        <dbReference type="EMBL" id="GEP68760.1"/>
    </source>
</evidence>
<dbReference type="Proteomes" id="UP000321798">
    <property type="component" value="Unassembled WGS sequence"/>
</dbReference>
<evidence type="ECO:0000313" key="3">
    <source>
        <dbReference type="Proteomes" id="UP000321798"/>
    </source>
</evidence>
<sequence>MTASPTEIDPRFERSVGFWLRAYPRRWRATRADELTAVLADMAAPGARRLDVRSALGLLRAGWGTRWRERPPFWVAVGYRWQMSVPAPRYRAWVRDDIEGPLFPAREVAWRLWFIFVMMGWQVHFGNYGPEIFIGYVLLFVAIIGLSDARNRRSAAKRALRASPDDPPGQWGLISVSTLRDRWTADPALRWTTGLLAVGALGWNAAALARSLRTVTCSTGTAAGDQCSASVWGMSTLGLLVVVLGALAVAVPLGLLVLERLRRELPRRPEQPSRHVVRPTVGMAIGATAIGVMVAGEAWLEVVGRWPMVLAPLAGPLCLVLVVPAAAAAWVVRAGEPDVTVVDVRRVALTGRPPAVDALTEGLVGAYRAGPSDAGLLAAQQDQPAGPGWVLGTAR</sequence>
<accession>A0A512PC26</accession>
<keyword evidence="1" id="KW-1133">Transmembrane helix</keyword>
<reference evidence="2 3" key="1">
    <citation type="submission" date="2019-07" db="EMBL/GenBank/DDBJ databases">
        <title>Whole genome shotgun sequence of Cellulomonas soli NBRC 109434.</title>
        <authorList>
            <person name="Hosoyama A."/>
            <person name="Uohara A."/>
            <person name="Ohji S."/>
            <person name="Ichikawa N."/>
        </authorList>
    </citation>
    <scope>NUCLEOTIDE SEQUENCE [LARGE SCALE GENOMIC DNA]</scope>
    <source>
        <strain evidence="2 3">NBRC 109434</strain>
    </source>
</reference>
<protein>
    <submittedName>
        <fullName evidence="2">Uncharacterized protein</fullName>
    </submittedName>
</protein>
<feature type="transmembrane region" description="Helical" evidence="1">
    <location>
        <begin position="132"/>
        <end position="149"/>
    </location>
</feature>
<keyword evidence="1" id="KW-0812">Transmembrane</keyword>
<keyword evidence="1" id="KW-0472">Membrane</keyword>
<gene>
    <name evidence="2" type="ORF">CSO01_14750</name>
</gene>
<comment type="caution">
    <text evidence="2">The sequence shown here is derived from an EMBL/GenBank/DDBJ whole genome shotgun (WGS) entry which is preliminary data.</text>
</comment>
<evidence type="ECO:0000256" key="1">
    <source>
        <dbReference type="SAM" id="Phobius"/>
    </source>
</evidence>